<dbReference type="Pfam" id="PF01991">
    <property type="entry name" value="vATP-synt_E"/>
    <property type="match status" value="1"/>
</dbReference>
<evidence type="ECO:0000256" key="1">
    <source>
        <dbReference type="ARBA" id="ARBA00005901"/>
    </source>
</evidence>
<comment type="function">
    <text evidence="4">Produces ATP from ADP in the presence of a proton gradient across the membrane.</text>
</comment>
<dbReference type="SUPFAM" id="SSF160527">
    <property type="entry name" value="V-type ATPase subunit E-like"/>
    <property type="match status" value="1"/>
</dbReference>
<evidence type="ECO:0000313" key="7">
    <source>
        <dbReference type="Proteomes" id="UP000823868"/>
    </source>
</evidence>
<keyword evidence="2 4" id="KW-0813">Transport</keyword>
<dbReference type="GO" id="GO:0042777">
    <property type="term" value="P:proton motive force-driven plasma membrane ATP synthesis"/>
    <property type="evidence" value="ECO:0007669"/>
    <property type="project" value="UniProtKB-UniRule"/>
</dbReference>
<dbReference type="InterPro" id="IPR038495">
    <property type="entry name" value="ATPase_E_C"/>
</dbReference>
<keyword evidence="3 4" id="KW-0406">Ion transport</keyword>
<accession>A0A9D1Y799</accession>
<dbReference type="GO" id="GO:0046961">
    <property type="term" value="F:proton-transporting ATPase activity, rotational mechanism"/>
    <property type="evidence" value="ECO:0007669"/>
    <property type="project" value="InterPro"/>
</dbReference>
<comment type="similarity">
    <text evidence="1 4">Belongs to the V-ATPase E subunit family.</text>
</comment>
<keyword evidence="4" id="KW-0066">ATP synthesis</keyword>
<keyword evidence="4" id="KW-0375">Hydrogen ion transport</keyword>
<dbReference type="EMBL" id="DXDX01000060">
    <property type="protein sequence ID" value="HIY20875.1"/>
    <property type="molecule type" value="Genomic_DNA"/>
</dbReference>
<keyword evidence="5" id="KW-0175">Coiled coil</keyword>
<dbReference type="GO" id="GO:0033178">
    <property type="term" value="C:proton-transporting two-sector ATPase complex, catalytic domain"/>
    <property type="evidence" value="ECO:0007669"/>
    <property type="project" value="InterPro"/>
</dbReference>
<evidence type="ECO:0000313" key="6">
    <source>
        <dbReference type="EMBL" id="HIY20875.1"/>
    </source>
</evidence>
<comment type="caution">
    <text evidence="6">The sequence shown here is derived from an EMBL/GenBank/DDBJ whole genome shotgun (WGS) entry which is preliminary data.</text>
</comment>
<dbReference type="GO" id="GO:0046933">
    <property type="term" value="F:proton-transporting ATP synthase activity, rotational mechanism"/>
    <property type="evidence" value="ECO:0007669"/>
    <property type="project" value="UniProtKB-UniRule"/>
</dbReference>
<evidence type="ECO:0000256" key="4">
    <source>
        <dbReference type="HAMAP-Rule" id="MF_00311"/>
    </source>
</evidence>
<dbReference type="Proteomes" id="UP000823868">
    <property type="component" value="Unassembled WGS sequence"/>
</dbReference>
<dbReference type="AlphaFoldDB" id="A0A9D1Y799"/>
<evidence type="ECO:0000256" key="2">
    <source>
        <dbReference type="ARBA" id="ARBA00022448"/>
    </source>
</evidence>
<dbReference type="Gene3D" id="3.30.2320.30">
    <property type="entry name" value="ATP synthase, E subunit, C-terminal"/>
    <property type="match status" value="1"/>
</dbReference>
<evidence type="ECO:0000256" key="5">
    <source>
        <dbReference type="SAM" id="Coils"/>
    </source>
</evidence>
<evidence type="ECO:0000256" key="3">
    <source>
        <dbReference type="ARBA" id="ARBA00023065"/>
    </source>
</evidence>
<dbReference type="HAMAP" id="MF_00311">
    <property type="entry name" value="ATP_synth_E_arch"/>
    <property type="match status" value="1"/>
</dbReference>
<protein>
    <recommendedName>
        <fullName evidence="4">V-type proton ATPase subunit E</fullName>
    </recommendedName>
    <alternativeName>
        <fullName evidence="4">V-ATPase subunit E</fullName>
    </alternativeName>
</protein>
<dbReference type="InterPro" id="IPR002842">
    <property type="entry name" value="ATPase_V1_Esu"/>
</dbReference>
<gene>
    <name evidence="4" type="primary">atpE</name>
    <name evidence="6" type="ORF">H9841_03105</name>
</gene>
<reference evidence="6" key="2">
    <citation type="submission" date="2021-04" db="EMBL/GenBank/DDBJ databases">
        <authorList>
            <person name="Gilroy R."/>
        </authorList>
    </citation>
    <scope>NUCLEOTIDE SEQUENCE</scope>
    <source>
        <strain evidence="6">ChiBcec16_6824</strain>
    </source>
</reference>
<feature type="coiled-coil region" evidence="5">
    <location>
        <begin position="5"/>
        <end position="32"/>
    </location>
</feature>
<name>A0A9D1Y799_9FIRM</name>
<sequence>MNGIEKITQRMADDAQREIDEIQAAAQAQADEITKNFQAQAEKEAREIVERGRRNADEREQRLASVAQLEARKMELAAKQEMLDQAFGQALEQLSNLPEGEYVDLLASLAVKASTTGREAVILSKKDRTRYGKQVVTQANERLKDGHLTLSEQTRAIKGGLILADGDVEVNCTFETLVRLQRSTLEREVAGVLFR</sequence>
<dbReference type="GO" id="GO:0005524">
    <property type="term" value="F:ATP binding"/>
    <property type="evidence" value="ECO:0007669"/>
    <property type="project" value="UniProtKB-UniRule"/>
</dbReference>
<reference evidence="6" key="1">
    <citation type="journal article" date="2021" name="PeerJ">
        <title>Extensive microbial diversity within the chicken gut microbiome revealed by metagenomics and culture.</title>
        <authorList>
            <person name="Gilroy R."/>
            <person name="Ravi A."/>
            <person name="Getino M."/>
            <person name="Pursley I."/>
            <person name="Horton D.L."/>
            <person name="Alikhan N.F."/>
            <person name="Baker D."/>
            <person name="Gharbi K."/>
            <person name="Hall N."/>
            <person name="Watson M."/>
            <person name="Adriaenssens E.M."/>
            <person name="Foster-Nyarko E."/>
            <person name="Jarju S."/>
            <person name="Secka A."/>
            <person name="Antonio M."/>
            <person name="Oren A."/>
            <person name="Chaudhuri R.R."/>
            <person name="La Ragione R."/>
            <person name="Hildebrand F."/>
            <person name="Pallen M.J."/>
        </authorList>
    </citation>
    <scope>NUCLEOTIDE SEQUENCE</scope>
    <source>
        <strain evidence="6">ChiBcec16_6824</strain>
    </source>
</reference>
<proteinExistence type="inferred from homology"/>
<organism evidence="6 7">
    <name type="scientific">Candidatus Flavonifractor merdigallinarum</name>
    <dbReference type="NCBI Taxonomy" id="2838589"/>
    <lineage>
        <taxon>Bacteria</taxon>
        <taxon>Bacillati</taxon>
        <taxon>Bacillota</taxon>
        <taxon>Clostridia</taxon>
        <taxon>Eubacteriales</taxon>
        <taxon>Oscillospiraceae</taxon>
        <taxon>Flavonifractor</taxon>
    </lineage>
</organism>